<dbReference type="AlphaFoldDB" id="A0A853BK62"/>
<dbReference type="InterPro" id="IPR000847">
    <property type="entry name" value="LysR_HTH_N"/>
</dbReference>
<evidence type="ECO:0000256" key="1">
    <source>
        <dbReference type="ARBA" id="ARBA00009437"/>
    </source>
</evidence>
<dbReference type="PANTHER" id="PTHR30346:SF30">
    <property type="entry name" value="SMALL NEUTRAL PROTEASE REGULATORY PROTEIN"/>
    <property type="match status" value="1"/>
</dbReference>
<feature type="compositionally biased region" description="Low complexity" evidence="5">
    <location>
        <begin position="114"/>
        <end position="127"/>
    </location>
</feature>
<dbReference type="InterPro" id="IPR036388">
    <property type="entry name" value="WH-like_DNA-bd_sf"/>
</dbReference>
<reference evidence="7 8" key="1">
    <citation type="submission" date="2020-07" db="EMBL/GenBank/DDBJ databases">
        <title>Sequencing the genomes of 1000 actinobacteria strains.</title>
        <authorList>
            <person name="Klenk H.-P."/>
        </authorList>
    </citation>
    <scope>NUCLEOTIDE SEQUENCE [LARGE SCALE GENOMIC DNA]</scope>
    <source>
        <strain evidence="7 8">DSM 45927</strain>
    </source>
</reference>
<dbReference type="PROSITE" id="PS50931">
    <property type="entry name" value="HTH_LYSR"/>
    <property type="match status" value="1"/>
</dbReference>
<keyword evidence="2" id="KW-0805">Transcription regulation</keyword>
<evidence type="ECO:0000313" key="7">
    <source>
        <dbReference type="EMBL" id="NYI95115.1"/>
    </source>
</evidence>
<evidence type="ECO:0000256" key="5">
    <source>
        <dbReference type="SAM" id="MobiDB-lite"/>
    </source>
</evidence>
<feature type="region of interest" description="Disordered" evidence="5">
    <location>
        <begin position="111"/>
        <end position="205"/>
    </location>
</feature>
<dbReference type="GO" id="GO:0032993">
    <property type="term" value="C:protein-DNA complex"/>
    <property type="evidence" value="ECO:0007669"/>
    <property type="project" value="TreeGrafter"/>
</dbReference>
<gene>
    <name evidence="7" type="ORF">HNR12_001392</name>
</gene>
<evidence type="ECO:0000256" key="3">
    <source>
        <dbReference type="ARBA" id="ARBA00023125"/>
    </source>
</evidence>
<feature type="domain" description="HTH lysR-type" evidence="6">
    <location>
        <begin position="11"/>
        <end position="68"/>
    </location>
</feature>
<dbReference type="PRINTS" id="PR00039">
    <property type="entry name" value="HTHLYSR"/>
</dbReference>
<dbReference type="Pfam" id="PF00126">
    <property type="entry name" value="HTH_1"/>
    <property type="match status" value="1"/>
</dbReference>
<proteinExistence type="inferred from homology"/>
<dbReference type="GO" id="GO:0003677">
    <property type="term" value="F:DNA binding"/>
    <property type="evidence" value="ECO:0007669"/>
    <property type="project" value="UniProtKB-KW"/>
</dbReference>
<keyword evidence="8" id="KW-1185">Reference proteome</keyword>
<keyword evidence="4" id="KW-0804">Transcription</keyword>
<sequence length="205" mass="20593">MDARGKGGPGLELKHLRCLVAIVDTGGFTDAALELGVSQAAVSRTLRALEKTLGVRLLHRTSRTVEPTAAGARVLTRARPLLAGADELVAEAASGRSRLNIGHAWSAFGPTPPSSSAAGAATTPTSSCGWSATTPPPEGSPKDCATSRSSAAPSTSNPGRTPSSDTRTATWPSPPTTPGPAAAVSAWPRSPPAPSPSIAEPGPPP</sequence>
<comment type="similarity">
    <text evidence="1">Belongs to the LysR transcriptional regulatory family.</text>
</comment>
<keyword evidence="3 7" id="KW-0238">DNA-binding</keyword>
<dbReference type="Proteomes" id="UP000575985">
    <property type="component" value="Unassembled WGS sequence"/>
</dbReference>
<dbReference type="FunFam" id="1.10.10.10:FF:000001">
    <property type="entry name" value="LysR family transcriptional regulator"/>
    <property type="match status" value="1"/>
</dbReference>
<organism evidence="7 8">
    <name type="scientific">Streptomonospora nanhaiensis</name>
    <dbReference type="NCBI Taxonomy" id="1323731"/>
    <lineage>
        <taxon>Bacteria</taxon>
        <taxon>Bacillati</taxon>
        <taxon>Actinomycetota</taxon>
        <taxon>Actinomycetes</taxon>
        <taxon>Streptosporangiales</taxon>
        <taxon>Nocardiopsidaceae</taxon>
        <taxon>Streptomonospora</taxon>
    </lineage>
</organism>
<dbReference type="SUPFAM" id="SSF46785">
    <property type="entry name" value="Winged helix' DNA-binding domain"/>
    <property type="match status" value="1"/>
</dbReference>
<feature type="compositionally biased region" description="Pro residues" evidence="5">
    <location>
        <begin position="189"/>
        <end position="205"/>
    </location>
</feature>
<dbReference type="Gene3D" id="1.10.10.10">
    <property type="entry name" value="Winged helix-like DNA-binding domain superfamily/Winged helix DNA-binding domain"/>
    <property type="match status" value="1"/>
</dbReference>
<evidence type="ECO:0000256" key="4">
    <source>
        <dbReference type="ARBA" id="ARBA00023163"/>
    </source>
</evidence>
<dbReference type="PANTHER" id="PTHR30346">
    <property type="entry name" value="TRANSCRIPTIONAL DUAL REGULATOR HCAR-RELATED"/>
    <property type="match status" value="1"/>
</dbReference>
<protein>
    <submittedName>
        <fullName evidence="7">DNA-binding MarR family transcriptional regulator</fullName>
    </submittedName>
</protein>
<dbReference type="EMBL" id="JACCFO010000001">
    <property type="protein sequence ID" value="NYI95115.1"/>
    <property type="molecule type" value="Genomic_DNA"/>
</dbReference>
<dbReference type="InterPro" id="IPR036390">
    <property type="entry name" value="WH_DNA-bd_sf"/>
</dbReference>
<comment type="caution">
    <text evidence="7">The sequence shown here is derived from an EMBL/GenBank/DDBJ whole genome shotgun (WGS) entry which is preliminary data.</text>
</comment>
<evidence type="ECO:0000259" key="6">
    <source>
        <dbReference type="PROSITE" id="PS50931"/>
    </source>
</evidence>
<accession>A0A853BK62</accession>
<feature type="compositionally biased region" description="Low complexity" evidence="5">
    <location>
        <begin position="179"/>
        <end position="188"/>
    </location>
</feature>
<evidence type="ECO:0000313" key="8">
    <source>
        <dbReference type="Proteomes" id="UP000575985"/>
    </source>
</evidence>
<evidence type="ECO:0000256" key="2">
    <source>
        <dbReference type="ARBA" id="ARBA00023015"/>
    </source>
</evidence>
<feature type="compositionally biased region" description="Low complexity" evidence="5">
    <location>
        <begin position="146"/>
        <end position="156"/>
    </location>
</feature>
<name>A0A853BK62_9ACTN</name>
<dbReference type="GO" id="GO:0003700">
    <property type="term" value="F:DNA-binding transcription factor activity"/>
    <property type="evidence" value="ECO:0007669"/>
    <property type="project" value="InterPro"/>
</dbReference>